<dbReference type="Gene3D" id="3.30.450.20">
    <property type="entry name" value="PAS domain"/>
    <property type="match status" value="1"/>
</dbReference>
<dbReference type="SMART" id="SM00091">
    <property type="entry name" value="PAS"/>
    <property type="match status" value="1"/>
</dbReference>
<evidence type="ECO:0000256" key="1">
    <source>
        <dbReference type="SAM" id="MobiDB-lite"/>
    </source>
</evidence>
<dbReference type="RefSeq" id="WP_203787759.1">
    <property type="nucleotide sequence ID" value="NZ_BOMV01000080.1"/>
</dbReference>
<proteinExistence type="predicted"/>
<keyword evidence="2" id="KW-0812">Transmembrane</keyword>
<evidence type="ECO:0000256" key="2">
    <source>
        <dbReference type="SAM" id="Phobius"/>
    </source>
</evidence>
<keyword evidence="2" id="KW-0472">Membrane</keyword>
<feature type="transmembrane region" description="Helical" evidence="2">
    <location>
        <begin position="31"/>
        <end position="51"/>
    </location>
</feature>
<feature type="domain" description="PAS" evidence="3">
    <location>
        <begin position="409"/>
        <end position="471"/>
    </location>
</feature>
<gene>
    <name evidence="4" type="ORF">Ari01nite_76820</name>
</gene>
<feature type="transmembrane region" description="Helical" evidence="2">
    <location>
        <begin position="6"/>
        <end position="24"/>
    </location>
</feature>
<dbReference type="PROSITE" id="PS50112">
    <property type="entry name" value="PAS"/>
    <property type="match status" value="1"/>
</dbReference>
<evidence type="ECO:0000313" key="4">
    <source>
        <dbReference type="EMBL" id="GIF00218.1"/>
    </source>
</evidence>
<comment type="caution">
    <text evidence="4">The sequence shown here is derived from an EMBL/GenBank/DDBJ whole genome shotgun (WGS) entry which is preliminary data.</text>
</comment>
<protein>
    <recommendedName>
        <fullName evidence="3">PAS domain-containing protein</fullName>
    </recommendedName>
</protein>
<dbReference type="Proteomes" id="UP000636960">
    <property type="component" value="Unassembled WGS sequence"/>
</dbReference>
<sequence length="550" mass="58666">MSRAIEWILLGAGSCLAIVIGLGWHRPNRFGPWLLLAGAIACLAIGDVFYALPLTSVAEGCYLAMFVLVAAALLQFTRDGSLLVDRARLIDLLAFGCSSLLVVWVFVIGSSGQIGAISAADVIGDLLLIGVAARLVHAAGRNVAAALLLAGSIGMLAGDIAYPLAPGPLTEGGYVVLYVTWGLAALHPSMARLTQPMRPRPTPWGGRRAVMLCLAVATPPAVLLIEALTGEIRDGVVIAVAGALTLLLTITRLADSIRQNSQAAARERALRTASGALVSAADLPAVDEAVRAAVAALMPPAAVHRVAFTPDSSDDHDPAPAQRSSPDADARSWWVADTADQGTRDEGTLVCPLWLEPMSVARPHGGALILTGRRDVLMATRDALEVLAGQAALALDRINLVEAVGRRDSDQYLRTVISNTADLMVVIDEDQRIRYASPALHDLLGGHNLSPLATLTDLVHPDDQGQLRRAFLGNGDGTLFCSLRRADDSQILVEATYRDLRDDRLVQGYVVTMRNVTEARDPGERQPHVENVDALPAWINRRSAQHKFRY</sequence>
<feature type="transmembrane region" description="Helical" evidence="2">
    <location>
        <begin position="89"/>
        <end position="108"/>
    </location>
</feature>
<feature type="transmembrane region" description="Helical" evidence="2">
    <location>
        <begin position="57"/>
        <end position="77"/>
    </location>
</feature>
<keyword evidence="5" id="KW-1185">Reference proteome</keyword>
<organism evidence="4 5">
    <name type="scientific">Paractinoplanes rishiriensis</name>
    <dbReference type="NCBI Taxonomy" id="1050105"/>
    <lineage>
        <taxon>Bacteria</taxon>
        <taxon>Bacillati</taxon>
        <taxon>Actinomycetota</taxon>
        <taxon>Actinomycetes</taxon>
        <taxon>Micromonosporales</taxon>
        <taxon>Micromonosporaceae</taxon>
        <taxon>Paractinoplanes</taxon>
    </lineage>
</organism>
<dbReference type="Pfam" id="PF13188">
    <property type="entry name" value="PAS_8"/>
    <property type="match status" value="1"/>
</dbReference>
<feature type="region of interest" description="Disordered" evidence="1">
    <location>
        <begin position="308"/>
        <end position="333"/>
    </location>
</feature>
<accession>A0A919K6F5</accession>
<reference evidence="4" key="1">
    <citation type="submission" date="2021-01" db="EMBL/GenBank/DDBJ databases">
        <title>Whole genome shotgun sequence of Actinoplanes rishiriensis NBRC 108556.</title>
        <authorList>
            <person name="Komaki H."/>
            <person name="Tamura T."/>
        </authorList>
    </citation>
    <scope>NUCLEOTIDE SEQUENCE</scope>
    <source>
        <strain evidence="4">NBRC 108556</strain>
    </source>
</reference>
<evidence type="ECO:0000313" key="5">
    <source>
        <dbReference type="Proteomes" id="UP000636960"/>
    </source>
</evidence>
<dbReference type="InterPro" id="IPR000014">
    <property type="entry name" value="PAS"/>
</dbReference>
<feature type="transmembrane region" description="Helical" evidence="2">
    <location>
        <begin position="235"/>
        <end position="254"/>
    </location>
</feature>
<dbReference type="CDD" id="cd00130">
    <property type="entry name" value="PAS"/>
    <property type="match status" value="1"/>
</dbReference>
<feature type="transmembrane region" description="Helical" evidence="2">
    <location>
        <begin position="209"/>
        <end position="229"/>
    </location>
</feature>
<name>A0A919K6F5_9ACTN</name>
<feature type="transmembrane region" description="Helical" evidence="2">
    <location>
        <begin position="114"/>
        <end position="136"/>
    </location>
</feature>
<keyword evidence="2" id="KW-1133">Transmembrane helix</keyword>
<feature type="transmembrane region" description="Helical" evidence="2">
    <location>
        <begin position="171"/>
        <end position="188"/>
    </location>
</feature>
<dbReference type="Gene3D" id="3.30.450.40">
    <property type="match status" value="1"/>
</dbReference>
<dbReference type="AlphaFoldDB" id="A0A919K6F5"/>
<feature type="transmembrane region" description="Helical" evidence="2">
    <location>
        <begin position="143"/>
        <end position="165"/>
    </location>
</feature>
<dbReference type="InterPro" id="IPR029016">
    <property type="entry name" value="GAF-like_dom_sf"/>
</dbReference>
<dbReference type="SUPFAM" id="SSF55785">
    <property type="entry name" value="PYP-like sensor domain (PAS domain)"/>
    <property type="match status" value="1"/>
</dbReference>
<dbReference type="InterPro" id="IPR035965">
    <property type="entry name" value="PAS-like_dom_sf"/>
</dbReference>
<evidence type="ECO:0000259" key="3">
    <source>
        <dbReference type="PROSITE" id="PS50112"/>
    </source>
</evidence>
<dbReference type="NCBIfam" id="TIGR00229">
    <property type="entry name" value="sensory_box"/>
    <property type="match status" value="1"/>
</dbReference>
<dbReference type="EMBL" id="BOMV01000080">
    <property type="protein sequence ID" value="GIF00218.1"/>
    <property type="molecule type" value="Genomic_DNA"/>
</dbReference>